<organism evidence="14 15">
    <name type="scientific">Vagococcus vulneris</name>
    <dbReference type="NCBI Taxonomy" id="1977869"/>
    <lineage>
        <taxon>Bacteria</taxon>
        <taxon>Bacillati</taxon>
        <taxon>Bacillota</taxon>
        <taxon>Bacilli</taxon>
        <taxon>Lactobacillales</taxon>
        <taxon>Enterococcaceae</taxon>
        <taxon>Vagococcus</taxon>
    </lineage>
</organism>
<dbReference type="PANTHER" id="PTHR47245:SF1">
    <property type="entry name" value="FOLDASE PROTEIN PRSA"/>
    <property type="match status" value="1"/>
</dbReference>
<evidence type="ECO:0000259" key="13">
    <source>
        <dbReference type="PROSITE" id="PS50198"/>
    </source>
</evidence>
<dbReference type="InterPro" id="IPR023059">
    <property type="entry name" value="Foldase_PrsA"/>
</dbReference>
<dbReference type="Pfam" id="PF00639">
    <property type="entry name" value="Rotamase"/>
    <property type="match status" value="1"/>
</dbReference>
<feature type="compositionally biased region" description="Basic and acidic residues" evidence="12">
    <location>
        <begin position="305"/>
        <end position="332"/>
    </location>
</feature>
<keyword evidence="6 11" id="KW-0697">Rotamase</keyword>
<keyword evidence="10 11" id="KW-0449">Lipoprotein</keyword>
<evidence type="ECO:0000256" key="9">
    <source>
        <dbReference type="ARBA" id="ARBA00023235"/>
    </source>
</evidence>
<name>A0A429ZXE2_9ENTE</name>
<dbReference type="InterPro" id="IPR046357">
    <property type="entry name" value="PPIase_dom_sf"/>
</dbReference>
<comment type="similarity">
    <text evidence="3 11">Belongs to the PrsA family.</text>
</comment>
<dbReference type="HAMAP" id="MF_01145">
    <property type="entry name" value="Foldase_PrsA"/>
    <property type="match status" value="1"/>
</dbReference>
<evidence type="ECO:0000256" key="3">
    <source>
        <dbReference type="ARBA" id="ARBA00006071"/>
    </source>
</evidence>
<dbReference type="SUPFAM" id="SSF109998">
    <property type="entry name" value="Triger factor/SurA peptide-binding domain-like"/>
    <property type="match status" value="1"/>
</dbReference>
<dbReference type="EC" id="5.2.1.8" evidence="11"/>
<reference evidence="14 15" key="1">
    <citation type="submission" date="2017-05" db="EMBL/GenBank/DDBJ databases">
        <title>Vagococcus spp. assemblies.</title>
        <authorList>
            <person name="Gulvik C.A."/>
        </authorList>
    </citation>
    <scope>NUCLEOTIDE SEQUENCE [LARGE SCALE GENOMIC DNA]</scope>
    <source>
        <strain evidence="14 15">SS1995</strain>
    </source>
</reference>
<evidence type="ECO:0000256" key="1">
    <source>
        <dbReference type="ARBA" id="ARBA00000971"/>
    </source>
</evidence>
<dbReference type="InterPro" id="IPR027304">
    <property type="entry name" value="Trigger_fact/SurA_dom_sf"/>
</dbReference>
<dbReference type="InterPro" id="IPR050245">
    <property type="entry name" value="PrsA_foldase"/>
</dbReference>
<dbReference type="GO" id="GO:0006457">
    <property type="term" value="P:protein folding"/>
    <property type="evidence" value="ECO:0007669"/>
    <property type="project" value="UniProtKB-UniRule"/>
</dbReference>
<dbReference type="GO" id="GO:0005886">
    <property type="term" value="C:plasma membrane"/>
    <property type="evidence" value="ECO:0007669"/>
    <property type="project" value="UniProtKB-SubCell"/>
</dbReference>
<evidence type="ECO:0000313" key="15">
    <source>
        <dbReference type="Proteomes" id="UP000287857"/>
    </source>
</evidence>
<evidence type="ECO:0000256" key="11">
    <source>
        <dbReference type="HAMAP-Rule" id="MF_01145"/>
    </source>
</evidence>
<dbReference type="InterPro" id="IPR000297">
    <property type="entry name" value="PPIase_PpiC"/>
</dbReference>
<keyword evidence="5 11" id="KW-0732">Signal</keyword>
<accession>A0A429ZXE2</accession>
<evidence type="ECO:0000256" key="4">
    <source>
        <dbReference type="ARBA" id="ARBA00022475"/>
    </source>
</evidence>
<evidence type="ECO:0000256" key="7">
    <source>
        <dbReference type="ARBA" id="ARBA00023136"/>
    </source>
</evidence>
<evidence type="ECO:0000256" key="10">
    <source>
        <dbReference type="ARBA" id="ARBA00023288"/>
    </source>
</evidence>
<dbReference type="Gene3D" id="3.10.50.40">
    <property type="match status" value="1"/>
</dbReference>
<dbReference type="Gene3D" id="1.10.4030.10">
    <property type="entry name" value="Porin chaperone SurA, peptide-binding domain"/>
    <property type="match status" value="1"/>
</dbReference>
<comment type="subcellular location">
    <subcellularLocation>
        <location evidence="2 11">Cell membrane</location>
        <topology evidence="2 11">Lipid-anchor</topology>
    </subcellularLocation>
</comment>
<feature type="domain" description="PpiC" evidence="13">
    <location>
        <begin position="118"/>
        <end position="244"/>
    </location>
</feature>
<keyword evidence="8 11" id="KW-0564">Palmitate</keyword>
<comment type="caution">
    <text evidence="14">The sequence shown here is derived from an EMBL/GenBank/DDBJ whole genome shotgun (WGS) entry which is preliminary data.</text>
</comment>
<gene>
    <name evidence="11" type="primary">prsA</name>
    <name evidence="14" type="ORF">CBF37_07140</name>
</gene>
<dbReference type="PANTHER" id="PTHR47245">
    <property type="entry name" value="PEPTIDYLPROLYL ISOMERASE"/>
    <property type="match status" value="1"/>
</dbReference>
<dbReference type="PROSITE" id="PS50198">
    <property type="entry name" value="PPIC_PPIASE_2"/>
    <property type="match status" value="1"/>
</dbReference>
<evidence type="ECO:0000256" key="2">
    <source>
        <dbReference type="ARBA" id="ARBA00004193"/>
    </source>
</evidence>
<sequence>MKTSIKLTAAAVLGLVTLAGCSSGNKEIVSMKGGKITQEDFYNELIKGDQSKQVLTGMIFNKIALENYGKDIKQDEIDKEYSTAEKQYGGKKAFEDALKQYGMDSKQFKENIKSNLAQKKMMESHIKITDKDLEEAWKTYHPDVDAQIIMVDKKETADSIAKELKDGGDFTKIAKEKSLDTTTKASGGKVTFNSTAVTKPANVAVPQEVKEAAYKLNDGNTSEVITAANQMTGAEAFYIVKMDKNQKKGNDYKPFEKQLKEVVEQTKLSDPAFQQKVLGDELNKANVKIKDNEFKDILTPYLPNKDQDKKDNSKSDSKDKTEESKTDSTDKK</sequence>
<protein>
    <recommendedName>
        <fullName evidence="11">Foldase protein PrsA</fullName>
        <ecNumber evidence="11">5.2.1.8</ecNumber>
    </recommendedName>
</protein>
<keyword evidence="7 11" id="KW-0472">Membrane</keyword>
<comment type="function">
    <text evidence="11">Plays a major role in protein secretion by helping the post-translocational extracellular folding of several secreted proteins.</text>
</comment>
<dbReference type="GO" id="GO:0003755">
    <property type="term" value="F:peptidyl-prolyl cis-trans isomerase activity"/>
    <property type="evidence" value="ECO:0007669"/>
    <property type="project" value="UniProtKB-UniRule"/>
</dbReference>
<keyword evidence="9 11" id="KW-0413">Isomerase</keyword>
<evidence type="ECO:0000313" key="14">
    <source>
        <dbReference type="EMBL" id="RST98543.1"/>
    </source>
</evidence>
<keyword evidence="4 11" id="KW-1003">Cell membrane</keyword>
<keyword evidence="15" id="KW-1185">Reference proteome</keyword>
<dbReference type="SUPFAM" id="SSF54534">
    <property type="entry name" value="FKBP-like"/>
    <property type="match status" value="1"/>
</dbReference>
<dbReference type="Proteomes" id="UP000287857">
    <property type="component" value="Unassembled WGS sequence"/>
</dbReference>
<comment type="catalytic activity">
    <reaction evidence="1 11">
        <text>[protein]-peptidylproline (omega=180) = [protein]-peptidylproline (omega=0)</text>
        <dbReference type="Rhea" id="RHEA:16237"/>
        <dbReference type="Rhea" id="RHEA-COMP:10747"/>
        <dbReference type="Rhea" id="RHEA-COMP:10748"/>
        <dbReference type="ChEBI" id="CHEBI:83833"/>
        <dbReference type="ChEBI" id="CHEBI:83834"/>
        <dbReference type="EC" id="5.2.1.8"/>
    </reaction>
</comment>
<evidence type="ECO:0000256" key="12">
    <source>
        <dbReference type="SAM" id="MobiDB-lite"/>
    </source>
</evidence>
<dbReference type="OrthoDB" id="2194386at2"/>
<feature type="region of interest" description="Disordered" evidence="12">
    <location>
        <begin position="296"/>
        <end position="332"/>
    </location>
</feature>
<dbReference type="AlphaFoldDB" id="A0A429ZXE2"/>
<evidence type="ECO:0000256" key="5">
    <source>
        <dbReference type="ARBA" id="ARBA00022729"/>
    </source>
</evidence>
<dbReference type="PROSITE" id="PS51257">
    <property type="entry name" value="PROKAR_LIPOPROTEIN"/>
    <property type="match status" value="1"/>
</dbReference>
<dbReference type="RefSeq" id="WP_125984077.1">
    <property type="nucleotide sequence ID" value="NZ_NGJS01000009.1"/>
</dbReference>
<dbReference type="EMBL" id="NGJS01000009">
    <property type="protein sequence ID" value="RST98543.1"/>
    <property type="molecule type" value="Genomic_DNA"/>
</dbReference>
<evidence type="ECO:0000256" key="6">
    <source>
        <dbReference type="ARBA" id="ARBA00023110"/>
    </source>
</evidence>
<proteinExistence type="inferred from homology"/>
<evidence type="ECO:0000256" key="8">
    <source>
        <dbReference type="ARBA" id="ARBA00023139"/>
    </source>
</evidence>